<comment type="subcellular location">
    <subcellularLocation>
        <location evidence="1">Cytoplasm</location>
    </subcellularLocation>
</comment>
<keyword evidence="12" id="KW-1185">Reference proteome</keyword>
<dbReference type="RefSeq" id="WP_091652078.1">
    <property type="nucleotide sequence ID" value="NZ_FNHQ01000030.1"/>
</dbReference>
<keyword evidence="6" id="KW-0479">Metal-binding</keyword>
<accession>A0A1G9ZI94</accession>
<name>A0A1G9ZI94_9FIRM</name>
<dbReference type="Gene3D" id="3.40.50.300">
    <property type="entry name" value="P-loop containing nucleotide triphosphate hydrolases"/>
    <property type="match status" value="1"/>
</dbReference>
<gene>
    <name evidence="11" type="ORF">SAMN05660299_02309</name>
</gene>
<dbReference type="NCBIfam" id="TIGR00150">
    <property type="entry name" value="T6A_YjeE"/>
    <property type="match status" value="1"/>
</dbReference>
<proteinExistence type="inferred from homology"/>
<keyword evidence="7" id="KW-0547">Nucleotide-binding</keyword>
<dbReference type="InterPro" id="IPR027417">
    <property type="entry name" value="P-loop_NTPase"/>
</dbReference>
<reference evidence="11 12" key="1">
    <citation type="submission" date="2016-10" db="EMBL/GenBank/DDBJ databases">
        <authorList>
            <person name="de Groot N.N."/>
        </authorList>
    </citation>
    <scope>NUCLEOTIDE SEQUENCE [LARGE SCALE GENOMIC DNA]</scope>
    <source>
        <strain evidence="11 12">DSM 16981</strain>
    </source>
</reference>
<evidence type="ECO:0000256" key="9">
    <source>
        <dbReference type="ARBA" id="ARBA00022842"/>
    </source>
</evidence>
<protein>
    <recommendedName>
        <fullName evidence="3">tRNA threonylcarbamoyladenosine biosynthesis protein TsaE</fullName>
    </recommendedName>
    <alternativeName>
        <fullName evidence="10">t(6)A37 threonylcarbamoyladenosine biosynthesis protein TsaE</fullName>
    </alternativeName>
</protein>
<comment type="similarity">
    <text evidence="2">Belongs to the TsaE family.</text>
</comment>
<dbReference type="OrthoDB" id="9815896at2"/>
<evidence type="ECO:0000256" key="5">
    <source>
        <dbReference type="ARBA" id="ARBA00022694"/>
    </source>
</evidence>
<dbReference type="GO" id="GO:0046872">
    <property type="term" value="F:metal ion binding"/>
    <property type="evidence" value="ECO:0007669"/>
    <property type="project" value="UniProtKB-KW"/>
</dbReference>
<keyword evidence="9" id="KW-0460">Magnesium</keyword>
<dbReference type="PANTHER" id="PTHR33540:SF2">
    <property type="entry name" value="TRNA THREONYLCARBAMOYLADENOSINE BIOSYNTHESIS PROTEIN TSAE"/>
    <property type="match status" value="1"/>
</dbReference>
<keyword evidence="5" id="KW-0819">tRNA processing</keyword>
<dbReference type="PANTHER" id="PTHR33540">
    <property type="entry name" value="TRNA THREONYLCARBAMOYLADENOSINE BIOSYNTHESIS PROTEIN TSAE"/>
    <property type="match status" value="1"/>
</dbReference>
<dbReference type="SUPFAM" id="SSF52540">
    <property type="entry name" value="P-loop containing nucleoside triphosphate hydrolases"/>
    <property type="match status" value="1"/>
</dbReference>
<evidence type="ECO:0000256" key="7">
    <source>
        <dbReference type="ARBA" id="ARBA00022741"/>
    </source>
</evidence>
<organism evidence="11 12">
    <name type="scientific">Megasphaera paucivorans</name>
    <dbReference type="NCBI Taxonomy" id="349095"/>
    <lineage>
        <taxon>Bacteria</taxon>
        <taxon>Bacillati</taxon>
        <taxon>Bacillota</taxon>
        <taxon>Negativicutes</taxon>
        <taxon>Veillonellales</taxon>
        <taxon>Veillonellaceae</taxon>
        <taxon>Megasphaera</taxon>
    </lineage>
</organism>
<evidence type="ECO:0000313" key="11">
    <source>
        <dbReference type="EMBL" id="SDN20266.1"/>
    </source>
</evidence>
<dbReference type="GO" id="GO:0002949">
    <property type="term" value="P:tRNA threonylcarbamoyladenosine modification"/>
    <property type="evidence" value="ECO:0007669"/>
    <property type="project" value="InterPro"/>
</dbReference>
<dbReference type="AlphaFoldDB" id="A0A1G9ZI94"/>
<evidence type="ECO:0000256" key="1">
    <source>
        <dbReference type="ARBA" id="ARBA00004496"/>
    </source>
</evidence>
<evidence type="ECO:0000256" key="4">
    <source>
        <dbReference type="ARBA" id="ARBA00022490"/>
    </source>
</evidence>
<keyword evidence="4" id="KW-0963">Cytoplasm</keyword>
<evidence type="ECO:0000256" key="8">
    <source>
        <dbReference type="ARBA" id="ARBA00022840"/>
    </source>
</evidence>
<evidence type="ECO:0000256" key="6">
    <source>
        <dbReference type="ARBA" id="ARBA00022723"/>
    </source>
</evidence>
<sequence>MEIDVYTHSEKNTIQLGTILGAILKSGDVLALQGDLGAGKTHFVQGIAKGMGITDIVVSPTFTIFNYYENELPLQHFDFYRLEEDYELDDLGFDDYISNGVTVIEWSEKFPDRLPVDAATISIEKKGPTDRLFHFIFSSERWIQVEKEVQNYVASH</sequence>
<dbReference type="EMBL" id="FNHQ01000030">
    <property type="protein sequence ID" value="SDN20266.1"/>
    <property type="molecule type" value="Genomic_DNA"/>
</dbReference>
<keyword evidence="8" id="KW-0067">ATP-binding</keyword>
<dbReference type="STRING" id="349095.SAMN05660299_02309"/>
<evidence type="ECO:0000256" key="3">
    <source>
        <dbReference type="ARBA" id="ARBA00019010"/>
    </source>
</evidence>
<evidence type="ECO:0000256" key="2">
    <source>
        <dbReference type="ARBA" id="ARBA00007599"/>
    </source>
</evidence>
<dbReference type="GO" id="GO:0005524">
    <property type="term" value="F:ATP binding"/>
    <property type="evidence" value="ECO:0007669"/>
    <property type="project" value="UniProtKB-KW"/>
</dbReference>
<dbReference type="GO" id="GO:0005737">
    <property type="term" value="C:cytoplasm"/>
    <property type="evidence" value="ECO:0007669"/>
    <property type="project" value="UniProtKB-SubCell"/>
</dbReference>
<dbReference type="Proteomes" id="UP000199309">
    <property type="component" value="Unassembled WGS sequence"/>
</dbReference>
<evidence type="ECO:0000256" key="10">
    <source>
        <dbReference type="ARBA" id="ARBA00032441"/>
    </source>
</evidence>
<dbReference type="InterPro" id="IPR003442">
    <property type="entry name" value="T6A_TsaE"/>
</dbReference>
<evidence type="ECO:0000313" key="12">
    <source>
        <dbReference type="Proteomes" id="UP000199309"/>
    </source>
</evidence>
<dbReference type="Pfam" id="PF02367">
    <property type="entry name" value="TsaE"/>
    <property type="match status" value="1"/>
</dbReference>